<dbReference type="EMBL" id="LN515532">
    <property type="protein sequence ID" value="CEA16811.1"/>
    <property type="molecule type" value="Genomic_DNA"/>
</dbReference>
<dbReference type="OrthoDB" id="9814995at2"/>
<protein>
    <recommendedName>
        <fullName evidence="3">ASCH domain-containing protein</fullName>
    </recommendedName>
</protein>
<keyword evidence="2" id="KW-1185">Reference proteome</keyword>
<dbReference type="HOGENOM" id="CLU_1775746_0_0_10"/>
<name>A0A098C300_9BACT</name>
<evidence type="ECO:0008006" key="3">
    <source>
        <dbReference type="Google" id="ProtNLM"/>
    </source>
</evidence>
<evidence type="ECO:0000313" key="1">
    <source>
        <dbReference type="EMBL" id="CEA16811.1"/>
    </source>
</evidence>
<organism evidence="1 2">
    <name type="scientific">Fermentimonas caenicola</name>
    <dbReference type="NCBI Taxonomy" id="1562970"/>
    <lineage>
        <taxon>Bacteria</taxon>
        <taxon>Pseudomonadati</taxon>
        <taxon>Bacteroidota</taxon>
        <taxon>Bacteroidia</taxon>
        <taxon>Bacteroidales</taxon>
        <taxon>Dysgonomonadaceae</taxon>
        <taxon>Fermentimonas</taxon>
    </lineage>
</organism>
<reference evidence="1 2" key="1">
    <citation type="submission" date="2014-08" db="EMBL/GenBank/DDBJ databases">
        <authorList>
            <person name="Wibberg D."/>
        </authorList>
    </citation>
    <scope>NUCLEOTIDE SEQUENCE [LARGE SCALE GENOMIC DNA]</scope>
    <source>
        <strain evidence="2">ING2-E5B</strain>
    </source>
</reference>
<dbReference type="KEGG" id="pbt:ING2E5B_2082"/>
<accession>A0A098C300</accession>
<dbReference type="Proteomes" id="UP000032417">
    <property type="component" value="Chromosome 1"/>
</dbReference>
<evidence type="ECO:0000313" key="2">
    <source>
        <dbReference type="Proteomes" id="UP000032417"/>
    </source>
</evidence>
<dbReference type="AlphaFoldDB" id="A0A098C300"/>
<dbReference type="STRING" id="1562970.ING2E5B_2082"/>
<proteinExistence type="predicted"/>
<gene>
    <name evidence="1" type="ORF">ING2E5B_2082</name>
</gene>
<sequence length="162" mass="18846">MNSVRENTLRLVIKPESFNEIISGKKKTEAREIKDTTFRKYLQTWTEDDNTGLLYNKALMEGEPVSEIYLYNNGVYPYIPIDYKYLSMTTGPTGSGDILVVEIFNITFEPVLQKNGYPIRFNIVEDDFKPCKNGNYCFWYIVYHLGKVVEIKHRKSGAEHII</sequence>